<feature type="transmembrane region" description="Helical" evidence="7">
    <location>
        <begin position="128"/>
        <end position="154"/>
    </location>
</feature>
<dbReference type="InterPro" id="IPR051684">
    <property type="entry name" value="Electron_Trans/Redox"/>
</dbReference>
<dbReference type="GO" id="GO:0046872">
    <property type="term" value="F:metal ion binding"/>
    <property type="evidence" value="ECO:0007669"/>
    <property type="project" value="UniProtKB-KW"/>
</dbReference>
<keyword evidence="2" id="KW-0004">4Fe-4S</keyword>
<feature type="transmembrane region" description="Helical" evidence="7">
    <location>
        <begin position="12"/>
        <end position="31"/>
    </location>
</feature>
<proteinExistence type="predicted"/>
<keyword evidence="7" id="KW-1133">Transmembrane helix</keyword>
<comment type="caution">
    <text evidence="9">The sequence shown here is derived from an EMBL/GenBank/DDBJ whole genome shotgun (WGS) entry which is preliminary data.</text>
</comment>
<keyword evidence="5" id="KW-0408">Iron</keyword>
<feature type="domain" description="4Fe-4S ferredoxin-type" evidence="8">
    <location>
        <begin position="247"/>
        <end position="275"/>
    </location>
</feature>
<evidence type="ECO:0000256" key="6">
    <source>
        <dbReference type="ARBA" id="ARBA00023014"/>
    </source>
</evidence>
<keyword evidence="6" id="KW-0411">Iron-sulfur</keyword>
<evidence type="ECO:0000256" key="1">
    <source>
        <dbReference type="ARBA" id="ARBA00022448"/>
    </source>
</evidence>
<evidence type="ECO:0000256" key="2">
    <source>
        <dbReference type="ARBA" id="ARBA00022485"/>
    </source>
</evidence>
<evidence type="ECO:0000256" key="3">
    <source>
        <dbReference type="ARBA" id="ARBA00022723"/>
    </source>
</evidence>
<dbReference type="Proteomes" id="UP000033047">
    <property type="component" value="Unassembled WGS sequence"/>
</dbReference>
<protein>
    <recommendedName>
        <fullName evidence="8">4Fe-4S ferredoxin-type domain-containing protein</fullName>
    </recommendedName>
</protein>
<evidence type="ECO:0000256" key="5">
    <source>
        <dbReference type="ARBA" id="ARBA00023004"/>
    </source>
</evidence>
<dbReference type="GO" id="GO:0051539">
    <property type="term" value="F:4 iron, 4 sulfur cluster binding"/>
    <property type="evidence" value="ECO:0007669"/>
    <property type="project" value="UniProtKB-KW"/>
</dbReference>
<feature type="transmembrane region" description="Helical" evidence="7">
    <location>
        <begin position="314"/>
        <end position="330"/>
    </location>
</feature>
<dbReference type="HOGENOM" id="CLU_050827_0_0_10"/>
<dbReference type="Pfam" id="PF12801">
    <property type="entry name" value="Fer4_5"/>
    <property type="match status" value="2"/>
</dbReference>
<dbReference type="STRING" id="927665.HMPREF1535_03857"/>
<organism evidence="9 10">
    <name type="scientific">Parabacteroides goldsteinii DSM 19448 = WAL 12034</name>
    <dbReference type="NCBI Taxonomy" id="927665"/>
    <lineage>
        <taxon>Bacteria</taxon>
        <taxon>Pseudomonadati</taxon>
        <taxon>Bacteroidota</taxon>
        <taxon>Bacteroidia</taxon>
        <taxon>Bacteroidales</taxon>
        <taxon>Tannerellaceae</taxon>
        <taxon>Parabacteroides</taxon>
    </lineage>
</organism>
<keyword evidence="4" id="KW-0249">Electron transport</keyword>
<sequence length="332" mass="37474">MDFRNLWVMNKQFLYTSAITAILIAILLTIVQVVPEKPLLLSERLMPSAGWIQVGIAIIYGALLSYKMQDRKERPKWRVRAWLLFSIVFFGQLLLGVTVDSVFLMTGKLHLPVPAIILAGPIYRLEGLFMPILFLSTLLLSGPAWCSQLCYFGSFDAWSVKGKTEKNVFRYHKQLRYSVFFLVIAGAIALRLSGASGWMATVAGLIVGIIGLGIMLILSRRKKKMIHCSSYCPIGTLVSFMKYLSPFRVKLNTDCTHCMACLKSCKYDALHKENIEKGKIGYTCTYCGDCLSACKHGGLEYRFFKLRPATAERLWIIITVVLHTCFLMIARI</sequence>
<dbReference type="PANTHER" id="PTHR30176:SF3">
    <property type="entry name" value="FERREDOXIN-TYPE PROTEIN NAPH"/>
    <property type="match status" value="1"/>
</dbReference>
<evidence type="ECO:0000313" key="10">
    <source>
        <dbReference type="Proteomes" id="UP000033047"/>
    </source>
</evidence>
<keyword evidence="7" id="KW-0472">Membrane</keyword>
<evidence type="ECO:0000313" key="9">
    <source>
        <dbReference type="EMBL" id="KKB48629.1"/>
    </source>
</evidence>
<evidence type="ECO:0000259" key="8">
    <source>
        <dbReference type="PROSITE" id="PS51379"/>
    </source>
</evidence>
<feature type="transmembrane region" description="Helical" evidence="7">
    <location>
        <begin position="81"/>
        <end position="104"/>
    </location>
</feature>
<name>A0A0F5ISU0_9BACT</name>
<feature type="transmembrane region" description="Helical" evidence="7">
    <location>
        <begin position="175"/>
        <end position="192"/>
    </location>
</feature>
<keyword evidence="3" id="KW-0479">Metal-binding</keyword>
<dbReference type="AlphaFoldDB" id="A0A0F5ISU0"/>
<reference evidence="9 10" key="1">
    <citation type="submission" date="2013-04" db="EMBL/GenBank/DDBJ databases">
        <title>The Genome Sequence of Parabacteroides goldsteinii DSM 19448.</title>
        <authorList>
            <consortium name="The Broad Institute Genomics Platform"/>
            <person name="Earl A."/>
            <person name="Ward D."/>
            <person name="Feldgarden M."/>
            <person name="Gevers D."/>
            <person name="Martens E."/>
            <person name="Sakamoto M."/>
            <person name="Benno Y."/>
            <person name="Song Y."/>
            <person name="Liu C."/>
            <person name="Lee J."/>
            <person name="Bolanos M."/>
            <person name="Vaisanen M.L."/>
            <person name="Finegold S.M."/>
            <person name="Walker B."/>
            <person name="Young S."/>
            <person name="Zeng Q."/>
            <person name="Gargeya S."/>
            <person name="Fitzgerald M."/>
            <person name="Haas B."/>
            <person name="Abouelleil A."/>
            <person name="Allen A.W."/>
            <person name="Alvarado L."/>
            <person name="Arachchi H.M."/>
            <person name="Berlin A.M."/>
            <person name="Chapman S.B."/>
            <person name="Gainer-Dewar J."/>
            <person name="Goldberg J."/>
            <person name="Griggs A."/>
            <person name="Gujja S."/>
            <person name="Hansen M."/>
            <person name="Howarth C."/>
            <person name="Imamovic A."/>
            <person name="Ireland A."/>
            <person name="Larimer J."/>
            <person name="McCowan C."/>
            <person name="Murphy C."/>
            <person name="Pearson M."/>
            <person name="Poon T.W."/>
            <person name="Priest M."/>
            <person name="Roberts A."/>
            <person name="Saif S."/>
            <person name="Shea T."/>
            <person name="Sisk P."/>
            <person name="Sykes S."/>
            <person name="Wortman J."/>
            <person name="Nusbaum C."/>
            <person name="Birren B."/>
        </authorList>
    </citation>
    <scope>NUCLEOTIDE SEQUENCE [LARGE SCALE GENOMIC DNA]</scope>
    <source>
        <strain evidence="9 10">DSM 19448</strain>
    </source>
</reference>
<dbReference type="Gene3D" id="3.30.70.20">
    <property type="match status" value="1"/>
</dbReference>
<dbReference type="RefSeq" id="WP_046147123.1">
    <property type="nucleotide sequence ID" value="NZ_KQ033913.1"/>
</dbReference>
<dbReference type="PATRIC" id="fig|927665.4.peg.3963"/>
<gene>
    <name evidence="9" type="ORF">HMPREF1535_03857</name>
</gene>
<evidence type="ECO:0000256" key="4">
    <source>
        <dbReference type="ARBA" id="ARBA00022982"/>
    </source>
</evidence>
<dbReference type="PANTHER" id="PTHR30176">
    <property type="entry name" value="FERREDOXIN-TYPE PROTEIN NAPH"/>
    <property type="match status" value="1"/>
</dbReference>
<dbReference type="GO" id="GO:0005886">
    <property type="term" value="C:plasma membrane"/>
    <property type="evidence" value="ECO:0007669"/>
    <property type="project" value="TreeGrafter"/>
</dbReference>
<feature type="transmembrane region" description="Helical" evidence="7">
    <location>
        <begin position="198"/>
        <end position="218"/>
    </location>
</feature>
<dbReference type="InterPro" id="IPR017896">
    <property type="entry name" value="4Fe4S_Fe-S-bd"/>
</dbReference>
<keyword evidence="1" id="KW-0813">Transport</keyword>
<dbReference type="SUPFAM" id="SSF54862">
    <property type="entry name" value="4Fe-4S ferredoxins"/>
    <property type="match status" value="1"/>
</dbReference>
<accession>A0A0F5ISU0</accession>
<evidence type="ECO:0000256" key="7">
    <source>
        <dbReference type="SAM" id="Phobius"/>
    </source>
</evidence>
<dbReference type="EMBL" id="AQHV01000021">
    <property type="protein sequence ID" value="KKB48629.1"/>
    <property type="molecule type" value="Genomic_DNA"/>
</dbReference>
<keyword evidence="7" id="KW-0812">Transmembrane</keyword>
<feature type="transmembrane region" description="Helical" evidence="7">
    <location>
        <begin position="51"/>
        <end position="69"/>
    </location>
</feature>
<dbReference type="PROSITE" id="PS51379">
    <property type="entry name" value="4FE4S_FER_2"/>
    <property type="match status" value="1"/>
</dbReference>